<dbReference type="RefSeq" id="WP_023015343.1">
    <property type="nucleotide sequence ID" value="NZ_AXDY01000004.1"/>
</dbReference>
<accession>A0ABP2YV72</accession>
<gene>
    <name evidence="2" type="ORF">SSIM_05160</name>
</gene>
<dbReference type="EMBL" id="AXDY01000004">
    <property type="protein sequence ID" value="ERS93588.1"/>
    <property type="molecule type" value="Genomic_DNA"/>
</dbReference>
<evidence type="ECO:0000313" key="2">
    <source>
        <dbReference type="EMBL" id="ERS93588.1"/>
    </source>
</evidence>
<dbReference type="Proteomes" id="UP000017131">
    <property type="component" value="Unassembled WGS sequence"/>
</dbReference>
<feature type="domain" description="Primase C-terminal 1" evidence="1">
    <location>
        <begin position="219"/>
        <end position="283"/>
    </location>
</feature>
<protein>
    <recommendedName>
        <fullName evidence="1">Primase C-terminal 1 domain-containing protein</fullName>
    </recommendedName>
</protein>
<dbReference type="InterPro" id="IPR014820">
    <property type="entry name" value="PriCT_1"/>
</dbReference>
<reference evidence="2 3" key="1">
    <citation type="journal article" date="2013" name="Genome Announc.">
        <title>Draft Genome Sequence of Staphylococcus simulans UMC-CNS-990, Isolated from a Case of Chronic Bovine Mastitis.</title>
        <authorList>
            <person name="Calcutt M.J."/>
            <person name="Foecking M.F."/>
            <person name="Hsieh H.Y."/>
            <person name="Perry J."/>
            <person name="Stewart G.C."/>
            <person name="Middleton J.R."/>
        </authorList>
    </citation>
    <scope>NUCLEOTIDE SEQUENCE [LARGE SCALE GENOMIC DNA]</scope>
    <source>
        <strain evidence="2 3">UMC-CNS-990</strain>
    </source>
</reference>
<sequence>MNKINLEYDTQVSMVWYDSLDAGSFKQFSQPKWSELVNRLAIPQINNNKYSRGVAVYGDLADSDKGKKYRADNNVIYRDVLVLDYDDISDLKALNEAFKAHLGAFAYFWHTSYSHHTEAPRLRLFIPLNKRINGEEYRKYTKVIASKIGHKVDEGSYQPSRAMALPVIKDKNRAFMYRCNDAPILDCPTLEEWANEFKQEDKPITVSYHKKHSAEHWQSVCMGVSAGERNTVLTQIIGYLLRRYVDPSLVYGLAYGWAKQCTPPIDDKEIIKTFKSIYLRHTRKE</sequence>
<dbReference type="SMART" id="SM00942">
    <property type="entry name" value="PriCT_1"/>
    <property type="match status" value="1"/>
</dbReference>
<proteinExistence type="predicted"/>
<keyword evidence="3" id="KW-1185">Reference proteome</keyword>
<name>A0ABP2YV72_STASI</name>
<evidence type="ECO:0000313" key="3">
    <source>
        <dbReference type="Proteomes" id="UP000017131"/>
    </source>
</evidence>
<organism evidence="2 3">
    <name type="scientific">Staphylococcus simulans UMC-CNS-990</name>
    <dbReference type="NCBI Taxonomy" id="1405498"/>
    <lineage>
        <taxon>Bacteria</taxon>
        <taxon>Bacillati</taxon>
        <taxon>Bacillota</taxon>
        <taxon>Bacilli</taxon>
        <taxon>Bacillales</taxon>
        <taxon>Staphylococcaceae</taxon>
        <taxon>Staphylococcus</taxon>
    </lineage>
</organism>
<comment type="caution">
    <text evidence="2">The sequence shown here is derived from an EMBL/GenBank/DDBJ whole genome shotgun (WGS) entry which is preliminary data.</text>
</comment>
<dbReference type="Pfam" id="PF08708">
    <property type="entry name" value="PriCT_1"/>
    <property type="match status" value="1"/>
</dbReference>
<evidence type="ECO:0000259" key="1">
    <source>
        <dbReference type="SMART" id="SM00942"/>
    </source>
</evidence>